<evidence type="ECO:0000256" key="2">
    <source>
        <dbReference type="SAM" id="SignalP"/>
    </source>
</evidence>
<feature type="region of interest" description="Disordered" evidence="1">
    <location>
        <begin position="260"/>
        <end position="308"/>
    </location>
</feature>
<dbReference type="KEGG" id="lak:106172075"/>
<accession>A0A1S3JD71</accession>
<dbReference type="GeneID" id="106172075"/>
<sequence length="336" mass="36799">MAATSMGGSCLLLLGGLIVLSLLSSTESSTLGTRCYHCQFRVLVSDSFFLDPNFGNPACAYPGSRDSDVEAEECLSDRCFVRYSPTSGVITRGCFETEDGIKTSSDKVQVDRHGDRWQLCSSPDKDSTCNDLDIVASLNGHHGNCHDPSSHPTDEPYKAVNPPYSSPEEEVDLYAVIGLNRRHASRRVIINHKPVQPTQPDPIASYPTFASSSSSLQPDELQPVEPPPVKLSAVPFVSPTEQPSVDEEKDWYQMIGLDRGHGKHRSSVEKHPNPHQDVSSADPTPPPKEPVTQPQNTHSEDPEEPDWYLMVGLHRDVDVARQAAARRGSASYIGSH</sequence>
<keyword evidence="3" id="KW-1185">Reference proteome</keyword>
<proteinExistence type="predicted"/>
<keyword evidence="2" id="KW-0732">Signal</keyword>
<gene>
    <name evidence="4" type="primary">LOC106172075</name>
</gene>
<dbReference type="RefSeq" id="XP_013408121.1">
    <property type="nucleotide sequence ID" value="XM_013552667.1"/>
</dbReference>
<dbReference type="InParanoid" id="A0A1S3JD71"/>
<protein>
    <submittedName>
        <fullName evidence="4">Uncharacterized protein LOC106172075</fullName>
    </submittedName>
</protein>
<feature type="region of interest" description="Disordered" evidence="1">
    <location>
        <begin position="191"/>
        <end position="248"/>
    </location>
</feature>
<dbReference type="AlphaFoldDB" id="A0A1S3JD71"/>
<evidence type="ECO:0000256" key="1">
    <source>
        <dbReference type="SAM" id="MobiDB-lite"/>
    </source>
</evidence>
<feature type="signal peptide" evidence="2">
    <location>
        <begin position="1"/>
        <end position="28"/>
    </location>
</feature>
<evidence type="ECO:0000313" key="3">
    <source>
        <dbReference type="Proteomes" id="UP000085678"/>
    </source>
</evidence>
<organism evidence="3 4">
    <name type="scientific">Lingula anatina</name>
    <name type="common">Brachiopod</name>
    <name type="synonym">Lingula unguis</name>
    <dbReference type="NCBI Taxonomy" id="7574"/>
    <lineage>
        <taxon>Eukaryota</taxon>
        <taxon>Metazoa</taxon>
        <taxon>Spiralia</taxon>
        <taxon>Lophotrochozoa</taxon>
        <taxon>Brachiopoda</taxon>
        <taxon>Linguliformea</taxon>
        <taxon>Lingulata</taxon>
        <taxon>Lingulida</taxon>
        <taxon>Linguloidea</taxon>
        <taxon>Lingulidae</taxon>
        <taxon>Lingula</taxon>
    </lineage>
</organism>
<name>A0A1S3JD71_LINAN</name>
<dbReference type="Proteomes" id="UP000085678">
    <property type="component" value="Unplaced"/>
</dbReference>
<reference evidence="4" key="1">
    <citation type="submission" date="2025-08" db="UniProtKB">
        <authorList>
            <consortium name="RefSeq"/>
        </authorList>
    </citation>
    <scope>IDENTIFICATION</scope>
    <source>
        <tissue evidence="4">Gonads</tissue>
    </source>
</reference>
<evidence type="ECO:0000313" key="4">
    <source>
        <dbReference type="RefSeq" id="XP_013408121.1"/>
    </source>
</evidence>
<feature type="chain" id="PRO_5010230085" evidence="2">
    <location>
        <begin position="29"/>
        <end position="336"/>
    </location>
</feature>